<feature type="chain" id="PRO_5038757386" description="DUF3298 domain-containing protein" evidence="1">
    <location>
        <begin position="20"/>
        <end position="292"/>
    </location>
</feature>
<dbReference type="Gene3D" id="3.30.565.40">
    <property type="entry name" value="Fervidobacterium nodosum Rt17-B1 like"/>
    <property type="match status" value="1"/>
</dbReference>
<gene>
    <name evidence="3" type="ORF">MM59RIKEN_06410</name>
</gene>
<dbReference type="EMBL" id="AP023420">
    <property type="protein sequence ID" value="BCK83322.1"/>
    <property type="molecule type" value="Genomic_DNA"/>
</dbReference>
<dbReference type="InterPro" id="IPR021729">
    <property type="entry name" value="DUF3298"/>
</dbReference>
<keyword evidence="4" id="KW-1185">Reference proteome</keyword>
<dbReference type="AlphaFoldDB" id="A0A810QAT3"/>
<dbReference type="Proteomes" id="UP000679848">
    <property type="component" value="Chromosome"/>
</dbReference>
<protein>
    <recommendedName>
        <fullName evidence="2">DUF3298 domain-containing protein</fullName>
    </recommendedName>
</protein>
<dbReference type="InterPro" id="IPR037126">
    <property type="entry name" value="PdaC/RsiV-like_sf"/>
</dbReference>
<dbReference type="Pfam" id="PF11738">
    <property type="entry name" value="DUF3298"/>
    <property type="match status" value="1"/>
</dbReference>
<organism evidence="3 4">
    <name type="scientific">Pusillibacter faecalis</name>
    <dbReference type="NCBI Taxonomy" id="2714358"/>
    <lineage>
        <taxon>Bacteria</taxon>
        <taxon>Bacillati</taxon>
        <taxon>Bacillota</taxon>
        <taxon>Clostridia</taxon>
        <taxon>Eubacteriales</taxon>
        <taxon>Oscillospiraceae</taxon>
        <taxon>Pusillibacter</taxon>
    </lineage>
</organism>
<dbReference type="KEGG" id="pfaa:MM59RIKEN_06410"/>
<accession>A0A810QAT3</accession>
<proteinExistence type="predicted"/>
<evidence type="ECO:0000256" key="1">
    <source>
        <dbReference type="SAM" id="SignalP"/>
    </source>
</evidence>
<name>A0A810QAT3_9FIRM</name>
<sequence length="292" mass="32603">MPTLLVLMMSILLTACSSAAAVKNVQNSPLPPTAMLESTAEEAICYTAELETWEDASFAEDGTPLVSYSYTLPTLRAAREDGTVIEHAETPAEEQALAMAAAFNDRFSTWVTAEDFEGLTQEAQADLDWRRAEQMEWTSGYVLELDCSVYQTEHLISVFGVYYSHIDGAAHPNTWMMAWNFDLEEGTFFEPQLLGEGQDLQAAVTEEIIRQAGEPAQDGTIPAEAYWEDYREIAANWSTAAVSFDQEGMVVTFSPYELAAYALGPQTFRFSYRWMEPHLSSHAREILELESP</sequence>
<keyword evidence="1" id="KW-0732">Signal</keyword>
<feature type="domain" description="DUF3298" evidence="2">
    <location>
        <begin position="239"/>
        <end position="272"/>
    </location>
</feature>
<evidence type="ECO:0000313" key="4">
    <source>
        <dbReference type="Proteomes" id="UP000679848"/>
    </source>
</evidence>
<dbReference type="RefSeq" id="WP_187032234.1">
    <property type="nucleotide sequence ID" value="NZ_AP023420.1"/>
</dbReference>
<dbReference type="Gene3D" id="3.90.640.20">
    <property type="entry name" value="Heat-shock cognate protein, ATPase"/>
    <property type="match status" value="1"/>
</dbReference>
<evidence type="ECO:0000259" key="2">
    <source>
        <dbReference type="Pfam" id="PF11738"/>
    </source>
</evidence>
<feature type="signal peptide" evidence="1">
    <location>
        <begin position="1"/>
        <end position="19"/>
    </location>
</feature>
<evidence type="ECO:0000313" key="3">
    <source>
        <dbReference type="EMBL" id="BCK83322.1"/>
    </source>
</evidence>
<reference evidence="3" key="1">
    <citation type="submission" date="2020-09" db="EMBL/GenBank/DDBJ databases">
        <title>New species isolated from human feces.</title>
        <authorList>
            <person name="Kitahara M."/>
            <person name="Shigeno Y."/>
            <person name="Shime M."/>
            <person name="Matsumoto Y."/>
            <person name="Nakamura S."/>
            <person name="Motooka D."/>
            <person name="Fukuoka S."/>
            <person name="Nishikawa H."/>
            <person name="Benno Y."/>
        </authorList>
    </citation>
    <scope>NUCLEOTIDE SEQUENCE</scope>
    <source>
        <strain evidence="3">MM59</strain>
    </source>
</reference>